<name>A0A8J5KYR0_ZINOF</name>
<evidence type="ECO:0000313" key="2">
    <source>
        <dbReference type="Proteomes" id="UP000734854"/>
    </source>
</evidence>
<comment type="caution">
    <text evidence="1">The sequence shown here is derived from an EMBL/GenBank/DDBJ whole genome shotgun (WGS) entry which is preliminary data.</text>
</comment>
<reference evidence="1 2" key="1">
    <citation type="submission" date="2020-08" db="EMBL/GenBank/DDBJ databases">
        <title>Plant Genome Project.</title>
        <authorList>
            <person name="Zhang R.-G."/>
        </authorList>
    </citation>
    <scope>NUCLEOTIDE SEQUENCE [LARGE SCALE GENOMIC DNA]</scope>
    <source>
        <tissue evidence="1">Rhizome</tissue>
    </source>
</reference>
<dbReference type="Pfam" id="PF14223">
    <property type="entry name" value="Retrotran_gag_2"/>
    <property type="match status" value="1"/>
</dbReference>
<dbReference type="PANTHER" id="PTHR35317:SF28">
    <property type="entry name" value="ZINC FINGER, CCHC-TYPE, RIBONUCLEASE H-LIKE DOMAIN, GAG-PRE-INTEGRASE DOMAIN PROTEIN-RELATED"/>
    <property type="match status" value="1"/>
</dbReference>
<proteinExistence type="predicted"/>
<gene>
    <name evidence="1" type="ORF">ZIOFF_041370</name>
</gene>
<sequence length="212" mass="24573">MKLCLESQDLWSVIEEGVPEEEDQLTESQRNILKNKKQKDRKALFEIYQALEISVYERISKATSAQRAWEILQTTYSGQDQVEKFHCESNGIKRRNYGDPKGVVEKILRSLTNKFDHVVVAIEESQDISLMSLESFSHPREVVALIVNVEEVGIKEEVVDFLTSSHKKMEKKSLKKRRDNFPIISKEEEDVEITKIQNLILNVIIVIIQDIK</sequence>
<dbReference type="EMBL" id="JACMSC010000011">
    <property type="protein sequence ID" value="KAG6501489.1"/>
    <property type="molecule type" value="Genomic_DNA"/>
</dbReference>
<dbReference type="AlphaFoldDB" id="A0A8J5KYR0"/>
<protein>
    <submittedName>
        <fullName evidence="1">Uncharacterized protein</fullName>
    </submittedName>
</protein>
<evidence type="ECO:0000313" key="1">
    <source>
        <dbReference type="EMBL" id="KAG6501489.1"/>
    </source>
</evidence>
<accession>A0A8J5KYR0</accession>
<keyword evidence="2" id="KW-1185">Reference proteome</keyword>
<dbReference type="PANTHER" id="PTHR35317">
    <property type="entry name" value="OS04G0629600 PROTEIN"/>
    <property type="match status" value="1"/>
</dbReference>
<dbReference type="Proteomes" id="UP000734854">
    <property type="component" value="Unassembled WGS sequence"/>
</dbReference>
<organism evidence="1 2">
    <name type="scientific">Zingiber officinale</name>
    <name type="common">Ginger</name>
    <name type="synonym">Amomum zingiber</name>
    <dbReference type="NCBI Taxonomy" id="94328"/>
    <lineage>
        <taxon>Eukaryota</taxon>
        <taxon>Viridiplantae</taxon>
        <taxon>Streptophyta</taxon>
        <taxon>Embryophyta</taxon>
        <taxon>Tracheophyta</taxon>
        <taxon>Spermatophyta</taxon>
        <taxon>Magnoliopsida</taxon>
        <taxon>Liliopsida</taxon>
        <taxon>Zingiberales</taxon>
        <taxon>Zingiberaceae</taxon>
        <taxon>Zingiber</taxon>
    </lineage>
</organism>